<dbReference type="CDD" id="cd18793">
    <property type="entry name" value="SF2_C_SNF"/>
    <property type="match status" value="1"/>
</dbReference>
<evidence type="ECO:0000256" key="2">
    <source>
        <dbReference type="ARBA" id="ARBA00015341"/>
    </source>
</evidence>
<dbReference type="SMART" id="SM00490">
    <property type="entry name" value="HELICc"/>
    <property type="match status" value="1"/>
</dbReference>
<dbReference type="Pfam" id="PF00271">
    <property type="entry name" value="Helicase_C"/>
    <property type="match status" value="1"/>
</dbReference>
<dbReference type="EMBL" id="OD567045">
    <property type="protein sequence ID" value="CAD7445031.1"/>
    <property type="molecule type" value="Genomic_DNA"/>
</dbReference>
<evidence type="ECO:0000256" key="4">
    <source>
        <dbReference type="ARBA" id="ARBA00022776"/>
    </source>
</evidence>
<dbReference type="SUPFAM" id="SSF52540">
    <property type="entry name" value="P-loop containing nucleoside triphosphate hydrolases"/>
    <property type="match status" value="2"/>
</dbReference>
<organism evidence="12">
    <name type="scientific">Timema bartmani</name>
    <dbReference type="NCBI Taxonomy" id="61472"/>
    <lineage>
        <taxon>Eukaryota</taxon>
        <taxon>Metazoa</taxon>
        <taxon>Ecdysozoa</taxon>
        <taxon>Arthropoda</taxon>
        <taxon>Hexapoda</taxon>
        <taxon>Insecta</taxon>
        <taxon>Pterygota</taxon>
        <taxon>Neoptera</taxon>
        <taxon>Polyneoptera</taxon>
        <taxon>Phasmatodea</taxon>
        <taxon>Timematodea</taxon>
        <taxon>Timematoidea</taxon>
        <taxon>Timematidae</taxon>
        <taxon>Timema</taxon>
    </lineage>
</organism>
<evidence type="ECO:0000256" key="8">
    <source>
        <dbReference type="ARBA" id="ARBA00024776"/>
    </source>
</evidence>
<dbReference type="InterPro" id="IPR027417">
    <property type="entry name" value="P-loop_NTPase"/>
</dbReference>
<dbReference type="PANTHER" id="PTHR45629">
    <property type="entry name" value="SNF2/RAD54 FAMILY MEMBER"/>
    <property type="match status" value="1"/>
</dbReference>
<dbReference type="InterPro" id="IPR038718">
    <property type="entry name" value="SNF2-like_sf"/>
</dbReference>
<evidence type="ECO:0000313" key="12">
    <source>
        <dbReference type="EMBL" id="CAD7445031.1"/>
    </source>
</evidence>
<protein>
    <recommendedName>
        <fullName evidence="2">DNA repair and recombination protein RAD54-like</fullName>
    </recommendedName>
    <alternativeName>
        <fullName evidence="9">Protein okra</fullName>
    </alternativeName>
</protein>
<dbReference type="GO" id="GO:0016787">
    <property type="term" value="F:hydrolase activity"/>
    <property type="evidence" value="ECO:0007669"/>
    <property type="project" value="UniProtKB-KW"/>
</dbReference>
<dbReference type="GO" id="GO:0000724">
    <property type="term" value="P:double-strand break repair via homologous recombination"/>
    <property type="evidence" value="ECO:0007669"/>
    <property type="project" value="TreeGrafter"/>
</dbReference>
<feature type="domain" description="Helicase C-terminal" evidence="11">
    <location>
        <begin position="656"/>
        <end position="817"/>
    </location>
</feature>
<evidence type="ECO:0000256" key="1">
    <source>
        <dbReference type="ARBA" id="ARBA00011467"/>
    </source>
</evidence>
<evidence type="ECO:0000256" key="7">
    <source>
        <dbReference type="ARBA" id="ARBA00023306"/>
    </source>
</evidence>
<keyword evidence="6" id="KW-0469">Meiosis</keyword>
<feature type="domain" description="Helicase ATP-binding" evidence="10">
    <location>
        <begin position="320"/>
        <end position="493"/>
    </location>
</feature>
<dbReference type="InterPro" id="IPR049730">
    <property type="entry name" value="SNF2/RAD54-like_C"/>
</dbReference>
<dbReference type="AlphaFoldDB" id="A0A7R9I2J7"/>
<keyword evidence="4" id="KW-0498">Mitosis</keyword>
<comment type="function">
    <text evidence="8">Involved in mitotic DNA repair and meiotic recombination. Functions in the recombinational DNA repair pathway. Essential for interhomolog gene conversion (GC), but may have a less important role in intersister GC than spn-A/Rad51. In the presence of DNA, spn-A/Rad51 enhances the ATPase activity of okr/Rad54.</text>
</comment>
<dbReference type="FunFam" id="3.40.50.10810:FF:000020">
    <property type="entry name" value="DNA repair and recombination protein RAD54B"/>
    <property type="match status" value="1"/>
</dbReference>
<evidence type="ECO:0000259" key="10">
    <source>
        <dbReference type="PROSITE" id="PS51192"/>
    </source>
</evidence>
<keyword evidence="3" id="KW-0132">Cell division</keyword>
<dbReference type="GO" id="GO:0015616">
    <property type="term" value="F:DNA translocase activity"/>
    <property type="evidence" value="ECO:0007669"/>
    <property type="project" value="TreeGrafter"/>
</dbReference>
<dbReference type="GO" id="GO:0007131">
    <property type="term" value="P:reciprocal meiotic recombination"/>
    <property type="evidence" value="ECO:0007669"/>
    <property type="project" value="TreeGrafter"/>
</dbReference>
<evidence type="ECO:0000256" key="5">
    <source>
        <dbReference type="ARBA" id="ARBA00022801"/>
    </source>
</evidence>
<dbReference type="GO" id="GO:0005634">
    <property type="term" value="C:nucleus"/>
    <property type="evidence" value="ECO:0007669"/>
    <property type="project" value="TreeGrafter"/>
</dbReference>
<keyword evidence="5" id="KW-0378">Hydrolase</keyword>
<dbReference type="InterPro" id="IPR014001">
    <property type="entry name" value="Helicase_ATP-bd"/>
</dbReference>
<dbReference type="GO" id="GO:0051301">
    <property type="term" value="P:cell division"/>
    <property type="evidence" value="ECO:0007669"/>
    <property type="project" value="UniProtKB-KW"/>
</dbReference>
<accession>A0A7R9I2J7</accession>
<dbReference type="PROSITE" id="PS51194">
    <property type="entry name" value="HELICASE_CTER"/>
    <property type="match status" value="1"/>
</dbReference>
<evidence type="ECO:0000256" key="6">
    <source>
        <dbReference type="ARBA" id="ARBA00023254"/>
    </source>
</evidence>
<dbReference type="GO" id="GO:0005524">
    <property type="term" value="F:ATP binding"/>
    <property type="evidence" value="ECO:0007669"/>
    <property type="project" value="InterPro"/>
</dbReference>
<dbReference type="Pfam" id="PF00176">
    <property type="entry name" value="SNF2-rel_dom"/>
    <property type="match status" value="1"/>
</dbReference>
<dbReference type="PANTHER" id="PTHR45629:SF7">
    <property type="entry name" value="DNA EXCISION REPAIR PROTEIN ERCC-6-RELATED"/>
    <property type="match status" value="1"/>
</dbReference>
<dbReference type="InterPro" id="IPR001650">
    <property type="entry name" value="Helicase_C-like"/>
</dbReference>
<dbReference type="PROSITE" id="PS51192">
    <property type="entry name" value="HELICASE_ATP_BIND_1"/>
    <property type="match status" value="1"/>
</dbReference>
<name>A0A7R9I2J7_9NEOP</name>
<proteinExistence type="predicted"/>
<dbReference type="InterPro" id="IPR000330">
    <property type="entry name" value="SNF2_N"/>
</dbReference>
<dbReference type="InterPro" id="IPR050496">
    <property type="entry name" value="SNF2_RAD54_helicase_repair"/>
</dbReference>
<dbReference type="Gene3D" id="3.40.50.10810">
    <property type="entry name" value="Tandem AAA-ATPase domain"/>
    <property type="match status" value="1"/>
</dbReference>
<evidence type="ECO:0000256" key="3">
    <source>
        <dbReference type="ARBA" id="ARBA00022618"/>
    </source>
</evidence>
<gene>
    <name evidence="12" type="ORF">TBIB3V08_LOCUS7394</name>
</gene>
<comment type="subunit">
    <text evidence="1">Interacts (via N-terminus) with spn-A/Rad51.</text>
</comment>
<evidence type="ECO:0000256" key="9">
    <source>
        <dbReference type="ARBA" id="ARBA00029956"/>
    </source>
</evidence>
<sequence length="1183" mass="133380">MELESDSRKIEELVLKALHTDSTMLLENHCEVLHLLQHNCLCDRPFPSSHRATGWRLCNPNNTGLTLQLPPPPDAHPSLRSSLAVSLELNLREASGVAEWSKQHHLQQDWSYPVGLSGTKGKSRALGLDCCAACPGPRRRLGLSTLSQEGSRYQEVACGECNMVFTVLWGKQTKKKHKTWEGDGTLEVTNCSTILKDVGGQVLGRAGRVRLELLEEGGQLNVGSKEVQIVEAIYTNENKRPASETTIATPQLVPKRPRRTLLLSAKHETLKMPPPSHQHQWHHNPGHLPVTEVSVDPCLTRVLRPHQRTGLVFLYECVVGMRLDGHCGAILADEMGLGKTLQCIALPCTALCPRTLLKQGPYGGRAVFKRVLVVTPSSLVANWNKEFQRWLGRERLATFVVDQKSKPKEFANLSHMHVMLISYEMFVRYHGDMQDIQFDLLICDEGHRLKNTNIRAATLLSQIPCKRRVLLTGTPIQNDLQEFYSLINFVNPGVLGSSAVHVCYGTEFRQEFEEPIVRSQQPDAEAEVRAIGKERAAELNRKTGWFILRRTQQAINQYLPSKHEAVVFCAITPLQAMLYKAAVQSWENKNAANGLAHLGVITALKKICNHPTLLSRVTSDCQPYEESLVATLAQLIPADIATNFTQHSGKLGVVVHLLQELHTTKERIVLVSYYTQTLDLLATICNGSGYNYCRLDGSTPTSQRLPLVDKFNSPHSNYCSQIYGTSDVKVSVVFLLSARAGGMGLNLTGASRLVLYDCDWNPASDLQAMSRVWRDGQSHSVHIYREELVMWMLLYIELVYQKGASNEDFAVYRTSPRRGASDKDVAVYRTGLVYQREDVALYRTSLIREELVTRMLLYIELVYKKGASDEDVALYRTGLVYQREDVALYRTSLIREELVTRMLLYIELVYKKGASDEDVALYRTGLVYQREDVALYRTSLIREELVTRMLLYIELVYKKGASDEDVALYRTGLVYQREDVALYRTSLIREELVTRMLLYIGLVYQKEASDEDVAVYRTSLSDREEELVTRMLLLLTAGTIEEKIFQRQISKSGLSEAVVDPSNINVNKIADHELKDLFTLHEHCPCQTHQLLRCACSSRGEVPNCLEDGSTVSDIRPCQLNSEPYQGQGQMPRVNQLLQWEHHAPPFSPCVLQTMCLSSAIPYITFMFRSSSALTKTDNNLQV</sequence>
<reference evidence="12" key="1">
    <citation type="submission" date="2020-11" db="EMBL/GenBank/DDBJ databases">
        <authorList>
            <person name="Tran Van P."/>
        </authorList>
    </citation>
    <scope>NUCLEOTIDE SEQUENCE</scope>
</reference>
<keyword evidence="7" id="KW-0131">Cell cycle</keyword>
<dbReference type="SMART" id="SM00487">
    <property type="entry name" value="DEXDc"/>
    <property type="match status" value="1"/>
</dbReference>
<evidence type="ECO:0000259" key="11">
    <source>
        <dbReference type="PROSITE" id="PS51194"/>
    </source>
</evidence>
<dbReference type="Gene3D" id="3.40.50.300">
    <property type="entry name" value="P-loop containing nucleotide triphosphate hydrolases"/>
    <property type="match status" value="2"/>
</dbReference>